<dbReference type="GO" id="GO:0042781">
    <property type="term" value="F:3'-tRNA processing endoribonuclease activity"/>
    <property type="evidence" value="ECO:0007669"/>
    <property type="project" value="UniProtKB-UniRule"/>
</dbReference>
<accession>A0A3M6Q849</accession>
<keyword evidence="3 8" id="KW-0540">Nuclease</keyword>
<feature type="binding site" evidence="8">
    <location>
        <position position="66"/>
    </location>
    <ligand>
        <name>Zn(2+)</name>
        <dbReference type="ChEBI" id="CHEBI:29105"/>
        <label>1</label>
        <note>catalytic</note>
    </ligand>
</feature>
<feature type="binding site" evidence="8">
    <location>
        <position position="64"/>
    </location>
    <ligand>
        <name>Zn(2+)</name>
        <dbReference type="ChEBI" id="CHEBI:29105"/>
        <label>1</label>
        <note>catalytic</note>
    </ligand>
</feature>
<evidence type="ECO:0000256" key="8">
    <source>
        <dbReference type="HAMAP-Rule" id="MF_01818"/>
    </source>
</evidence>
<proteinExistence type="inferred from homology"/>
<evidence type="ECO:0000256" key="6">
    <source>
        <dbReference type="ARBA" id="ARBA00022801"/>
    </source>
</evidence>
<feature type="binding site" evidence="8">
    <location>
        <position position="277"/>
    </location>
    <ligand>
        <name>Zn(2+)</name>
        <dbReference type="ChEBI" id="CHEBI:29105"/>
        <label>2</label>
        <note>catalytic</note>
    </ligand>
</feature>
<gene>
    <name evidence="8" type="primary">rnz</name>
    <name evidence="10" type="ORF">EBQ25_07215</name>
</gene>
<keyword evidence="2 8" id="KW-0819">tRNA processing</keyword>
<keyword evidence="5 8" id="KW-0255">Endonuclease</keyword>
<keyword evidence="7 8" id="KW-0862">Zinc</keyword>
<dbReference type="Pfam" id="PF12706">
    <property type="entry name" value="Lactamase_B_2"/>
    <property type="match status" value="1"/>
</dbReference>
<comment type="subunit">
    <text evidence="1 8">Homodimer.</text>
</comment>
<comment type="cofactor">
    <cofactor evidence="8">
        <name>Zn(2+)</name>
        <dbReference type="ChEBI" id="CHEBI:29105"/>
    </cofactor>
    <text evidence="8">Binds 2 Zn(2+) ions.</text>
</comment>
<feature type="binding site" evidence="8">
    <location>
        <position position="218"/>
    </location>
    <ligand>
        <name>Zn(2+)</name>
        <dbReference type="ChEBI" id="CHEBI:29105"/>
        <label>2</label>
        <note>catalytic</note>
    </ligand>
</feature>
<feature type="binding site" evidence="8">
    <location>
        <position position="69"/>
    </location>
    <ligand>
        <name>Zn(2+)</name>
        <dbReference type="ChEBI" id="CHEBI:29105"/>
        <label>2</label>
        <note>catalytic</note>
    </ligand>
</feature>
<evidence type="ECO:0000256" key="5">
    <source>
        <dbReference type="ARBA" id="ARBA00022759"/>
    </source>
</evidence>
<comment type="similarity">
    <text evidence="8">Belongs to the RNase Z family.</text>
</comment>
<dbReference type="Gene3D" id="3.60.15.10">
    <property type="entry name" value="Ribonuclease Z/Hydroxyacylglutathione hydrolase-like"/>
    <property type="match status" value="1"/>
</dbReference>
<keyword evidence="11" id="KW-1185">Reference proteome</keyword>
<dbReference type="HAMAP" id="MF_01818">
    <property type="entry name" value="RNase_Z_BN"/>
    <property type="match status" value="1"/>
</dbReference>
<dbReference type="EC" id="3.1.26.11" evidence="8"/>
<dbReference type="InterPro" id="IPR001279">
    <property type="entry name" value="Metallo-B-lactamas"/>
</dbReference>
<dbReference type="RefSeq" id="WP_122254018.1">
    <property type="nucleotide sequence ID" value="NZ_RDQL01000008.1"/>
</dbReference>
<feature type="domain" description="Metallo-beta-lactamase" evidence="9">
    <location>
        <begin position="34"/>
        <end position="152"/>
    </location>
</feature>
<organism evidence="10 11">
    <name type="scientific">Allofranklinella schreckenbergeri</name>
    <dbReference type="NCBI Taxonomy" id="1076744"/>
    <lineage>
        <taxon>Bacteria</taxon>
        <taxon>Pseudomonadati</taxon>
        <taxon>Pseudomonadota</taxon>
        <taxon>Betaproteobacteria</taxon>
        <taxon>Burkholderiales</taxon>
        <taxon>Comamonadaceae</taxon>
        <taxon>Allofranklinella</taxon>
    </lineage>
</organism>
<name>A0A3M6Q849_9BURK</name>
<dbReference type="SUPFAM" id="SSF56281">
    <property type="entry name" value="Metallo-hydrolase/oxidoreductase"/>
    <property type="match status" value="1"/>
</dbReference>
<evidence type="ECO:0000313" key="11">
    <source>
        <dbReference type="Proteomes" id="UP000267035"/>
    </source>
</evidence>
<feature type="binding site" evidence="8">
    <location>
        <position position="148"/>
    </location>
    <ligand>
        <name>Zn(2+)</name>
        <dbReference type="ChEBI" id="CHEBI:29105"/>
        <label>1</label>
        <note>catalytic</note>
    </ligand>
</feature>
<comment type="caution">
    <text evidence="10">The sequence shown here is derived from an EMBL/GenBank/DDBJ whole genome shotgun (WGS) entry which is preliminary data.</text>
</comment>
<dbReference type="InterPro" id="IPR036866">
    <property type="entry name" value="RibonucZ/Hydroxyglut_hydro"/>
</dbReference>
<feature type="binding site" evidence="8">
    <location>
        <position position="68"/>
    </location>
    <ligand>
        <name>Zn(2+)</name>
        <dbReference type="ChEBI" id="CHEBI:29105"/>
        <label>2</label>
        <note>catalytic</note>
    </ligand>
</feature>
<sequence length="341" mass="36993">MLKLTFLGTSAGVPTRTRNVSALAVHAPMTGPGWYLVDCGEGTQQQLQRAHLSLHHLAAVCITHVHGDHCYGLPGLLASAGLGQRQRPLHLIAPPPVWQWLQATQQCTDLHLPYALAFTDIATLREQPLHLATSGQTSLRLSAHPQRHRSPSHAFRFELQQRQAKLDAAALHAIGLPPGPAWRALQSGQSVMHQGRPLHSRDFVHAHTRHLAAVLGGDNAQPDVLRSACQGAQLLVHEATYSQAALQKAGPNPMHSSAHAAAAFAQSANLPNLILTHFSPRHHGQAEQRLLMQEVRAAYGGNAFLAQDFDQFTLDFDGGLHRHTRSAQSDSQPTSACAQPR</sequence>
<dbReference type="PANTHER" id="PTHR46018:SF2">
    <property type="entry name" value="ZINC PHOSPHODIESTERASE ELAC PROTEIN 1"/>
    <property type="match status" value="1"/>
</dbReference>
<evidence type="ECO:0000313" key="10">
    <source>
        <dbReference type="EMBL" id="RMW99357.1"/>
    </source>
</evidence>
<dbReference type="PANTHER" id="PTHR46018">
    <property type="entry name" value="ZINC PHOSPHODIESTERASE ELAC PROTEIN 1"/>
    <property type="match status" value="1"/>
</dbReference>
<protein>
    <recommendedName>
        <fullName evidence="8">Ribonuclease Z</fullName>
        <shortName evidence="8">RNase Z</shortName>
        <ecNumber evidence="8">3.1.26.11</ecNumber>
    </recommendedName>
    <alternativeName>
        <fullName evidence="8">tRNA 3 endonuclease</fullName>
    </alternativeName>
    <alternativeName>
        <fullName evidence="8">tRNase Z</fullName>
    </alternativeName>
</protein>
<evidence type="ECO:0000256" key="7">
    <source>
        <dbReference type="ARBA" id="ARBA00022833"/>
    </source>
</evidence>
<evidence type="ECO:0000256" key="1">
    <source>
        <dbReference type="ARBA" id="ARBA00011738"/>
    </source>
</evidence>
<evidence type="ECO:0000259" key="9">
    <source>
        <dbReference type="Pfam" id="PF12706"/>
    </source>
</evidence>
<evidence type="ECO:0000256" key="2">
    <source>
        <dbReference type="ARBA" id="ARBA00022694"/>
    </source>
</evidence>
<keyword evidence="4 8" id="KW-0479">Metal-binding</keyword>
<evidence type="ECO:0000256" key="3">
    <source>
        <dbReference type="ARBA" id="ARBA00022722"/>
    </source>
</evidence>
<dbReference type="EMBL" id="RDQL01000008">
    <property type="protein sequence ID" value="RMW99357.1"/>
    <property type="molecule type" value="Genomic_DNA"/>
</dbReference>
<feature type="active site" description="Proton acceptor" evidence="8">
    <location>
        <position position="68"/>
    </location>
</feature>
<dbReference type="Proteomes" id="UP000267035">
    <property type="component" value="Unassembled WGS sequence"/>
</dbReference>
<comment type="catalytic activity">
    <reaction evidence="8">
        <text>Endonucleolytic cleavage of RNA, removing extra 3' nucleotides from tRNA precursor, generating 3' termini of tRNAs. A 3'-hydroxy group is left at the tRNA terminus and a 5'-phosphoryl group is left at the trailer molecule.</text>
        <dbReference type="EC" id="3.1.26.11"/>
    </reaction>
</comment>
<dbReference type="GO" id="GO:0008270">
    <property type="term" value="F:zinc ion binding"/>
    <property type="evidence" value="ECO:0007669"/>
    <property type="project" value="UniProtKB-UniRule"/>
</dbReference>
<dbReference type="CDD" id="cd07717">
    <property type="entry name" value="RNaseZ_ZiPD-like_MBL-fold"/>
    <property type="match status" value="1"/>
</dbReference>
<feature type="binding site" evidence="8">
    <location>
        <position position="218"/>
    </location>
    <ligand>
        <name>Zn(2+)</name>
        <dbReference type="ChEBI" id="CHEBI:29105"/>
        <label>1</label>
        <note>catalytic</note>
    </ligand>
</feature>
<reference evidence="10 11" key="1">
    <citation type="submission" date="2018-10" db="EMBL/GenBank/DDBJ databases">
        <title>Comamonadaceae CDC group NO-1 genome sequencing and assembly.</title>
        <authorList>
            <person name="Bernier A.-M."/>
            <person name="Bernard K."/>
        </authorList>
    </citation>
    <scope>NUCLEOTIDE SEQUENCE [LARGE SCALE GENOMIC DNA]</scope>
    <source>
        <strain evidence="10 11">NML161473</strain>
    </source>
</reference>
<dbReference type="AlphaFoldDB" id="A0A3M6Q849"/>
<evidence type="ECO:0000256" key="4">
    <source>
        <dbReference type="ARBA" id="ARBA00022723"/>
    </source>
</evidence>
<keyword evidence="6 8" id="KW-0378">Hydrolase</keyword>
<dbReference type="InterPro" id="IPR013471">
    <property type="entry name" value="RNase_Z/BN"/>
</dbReference>
<comment type="function">
    <text evidence="8">Zinc phosphodiesterase, which displays some tRNA 3'-processing endonuclease activity. Probably involved in tRNA maturation, by removing a 3'-trailer from precursor tRNA.</text>
</comment>